<evidence type="ECO:0000313" key="1">
    <source>
        <dbReference type="EMBL" id="MBB4961321.1"/>
    </source>
</evidence>
<dbReference type="EMBL" id="JACHJW010000001">
    <property type="protein sequence ID" value="MBB4961321.1"/>
    <property type="molecule type" value="Genomic_DNA"/>
</dbReference>
<protein>
    <submittedName>
        <fullName evidence="1">Uncharacterized protein</fullName>
    </submittedName>
</protein>
<reference evidence="1 2" key="1">
    <citation type="submission" date="2020-08" db="EMBL/GenBank/DDBJ databases">
        <title>Sequencing the genomes of 1000 actinobacteria strains.</title>
        <authorList>
            <person name="Klenk H.-P."/>
        </authorList>
    </citation>
    <scope>NUCLEOTIDE SEQUENCE [LARGE SCALE GENOMIC DNA]</scope>
    <source>
        <strain evidence="1 2">DSM 45886</strain>
    </source>
</reference>
<sequence length="151" mass="16511">MGDEGWRLSDAWIFVSLVIAGGAGRHRRSASTRRPEGVRLADVLSTADHLRRAIPARQEVEIAVQRLAGAGLISVTDGWFQLTPAGEHLWRTRPQGGLAAAVETMRGVLIRRHAPGSGDWALAEDDHARAVQEYTAQVIPRPRRSPEADSH</sequence>
<accession>A0A7W7WRI0</accession>
<proteinExistence type="predicted"/>
<keyword evidence="2" id="KW-1185">Reference proteome</keyword>
<organism evidence="1 2">
    <name type="scientific">Micromonospora polyrhachis</name>
    <dbReference type="NCBI Taxonomy" id="1282883"/>
    <lineage>
        <taxon>Bacteria</taxon>
        <taxon>Bacillati</taxon>
        <taxon>Actinomycetota</taxon>
        <taxon>Actinomycetes</taxon>
        <taxon>Micromonosporales</taxon>
        <taxon>Micromonosporaceae</taxon>
        <taxon>Micromonospora</taxon>
    </lineage>
</organism>
<dbReference type="Proteomes" id="UP000578819">
    <property type="component" value="Unassembled WGS sequence"/>
</dbReference>
<dbReference type="RefSeq" id="WP_184536931.1">
    <property type="nucleotide sequence ID" value="NZ_JACHJW010000001.1"/>
</dbReference>
<name>A0A7W7WRI0_9ACTN</name>
<gene>
    <name evidence="1" type="ORF">FHR38_005054</name>
</gene>
<evidence type="ECO:0000313" key="2">
    <source>
        <dbReference type="Proteomes" id="UP000578819"/>
    </source>
</evidence>
<dbReference type="AlphaFoldDB" id="A0A7W7WRI0"/>
<comment type="caution">
    <text evidence="1">The sequence shown here is derived from an EMBL/GenBank/DDBJ whole genome shotgun (WGS) entry which is preliminary data.</text>
</comment>